<dbReference type="AlphaFoldDB" id="W0AHX2"/>
<evidence type="ECO:0000256" key="2">
    <source>
        <dbReference type="ARBA" id="ARBA00023015"/>
    </source>
</evidence>
<dbReference type="Gene3D" id="3.40.190.290">
    <property type="match status" value="1"/>
</dbReference>
<evidence type="ECO:0000256" key="4">
    <source>
        <dbReference type="ARBA" id="ARBA00023163"/>
    </source>
</evidence>
<dbReference type="STRING" id="1123269.NX02_25550"/>
<dbReference type="PROSITE" id="PS50931">
    <property type="entry name" value="HTH_LYSR"/>
    <property type="match status" value="1"/>
</dbReference>
<dbReference type="GO" id="GO:0043565">
    <property type="term" value="F:sequence-specific DNA binding"/>
    <property type="evidence" value="ECO:0007669"/>
    <property type="project" value="TreeGrafter"/>
</dbReference>
<evidence type="ECO:0000256" key="1">
    <source>
        <dbReference type="ARBA" id="ARBA00009437"/>
    </source>
</evidence>
<comment type="similarity">
    <text evidence="1">Belongs to the LysR transcriptional regulatory family.</text>
</comment>
<keyword evidence="3" id="KW-0238">DNA-binding</keyword>
<gene>
    <name evidence="6" type="ORF">NX02_25550</name>
</gene>
<evidence type="ECO:0000259" key="5">
    <source>
        <dbReference type="PROSITE" id="PS50931"/>
    </source>
</evidence>
<accession>W0AHX2</accession>
<dbReference type="InterPro" id="IPR036390">
    <property type="entry name" value="WH_DNA-bd_sf"/>
</dbReference>
<keyword evidence="4" id="KW-0804">Transcription</keyword>
<dbReference type="InterPro" id="IPR005119">
    <property type="entry name" value="LysR_subst-bd"/>
</dbReference>
<dbReference type="PATRIC" id="fig|1123269.5.peg.5011"/>
<dbReference type="Pfam" id="PF00126">
    <property type="entry name" value="HTH_1"/>
    <property type="match status" value="1"/>
</dbReference>
<keyword evidence="2" id="KW-0805">Transcription regulation</keyword>
<dbReference type="Pfam" id="PF03466">
    <property type="entry name" value="LysR_substrate"/>
    <property type="match status" value="1"/>
</dbReference>
<keyword evidence="7" id="KW-1185">Reference proteome</keyword>
<dbReference type="KEGG" id="ssan:NX02_25550"/>
<dbReference type="eggNOG" id="COG0583">
    <property type="taxonomic scope" value="Bacteria"/>
</dbReference>
<dbReference type="GO" id="GO:0006351">
    <property type="term" value="P:DNA-templated transcription"/>
    <property type="evidence" value="ECO:0007669"/>
    <property type="project" value="TreeGrafter"/>
</dbReference>
<dbReference type="PANTHER" id="PTHR30537">
    <property type="entry name" value="HTH-TYPE TRANSCRIPTIONAL REGULATOR"/>
    <property type="match status" value="1"/>
</dbReference>
<protein>
    <recommendedName>
        <fullName evidence="5">HTH lysR-type domain-containing protein</fullName>
    </recommendedName>
</protein>
<dbReference type="SUPFAM" id="SSF53850">
    <property type="entry name" value="Periplasmic binding protein-like II"/>
    <property type="match status" value="1"/>
</dbReference>
<feature type="domain" description="HTH lysR-type" evidence="5">
    <location>
        <begin position="3"/>
        <end position="60"/>
    </location>
</feature>
<dbReference type="SUPFAM" id="SSF46785">
    <property type="entry name" value="Winged helix' DNA-binding domain"/>
    <property type="match status" value="1"/>
</dbReference>
<dbReference type="EMBL" id="CP006644">
    <property type="protein sequence ID" value="AHE56716.1"/>
    <property type="molecule type" value="Genomic_DNA"/>
</dbReference>
<dbReference type="PANTHER" id="PTHR30537:SF5">
    <property type="entry name" value="HTH-TYPE TRANSCRIPTIONAL ACTIVATOR TTDR-RELATED"/>
    <property type="match status" value="1"/>
</dbReference>
<dbReference type="InterPro" id="IPR000847">
    <property type="entry name" value="LysR_HTH_N"/>
</dbReference>
<name>W0AHX2_9SPHN</name>
<dbReference type="InterPro" id="IPR036388">
    <property type="entry name" value="WH-like_DNA-bd_sf"/>
</dbReference>
<evidence type="ECO:0000313" key="6">
    <source>
        <dbReference type="EMBL" id="AHE56716.1"/>
    </source>
</evidence>
<organism evidence="6 7">
    <name type="scientific">Sphingomonas sanxanigenens DSM 19645 = NX02</name>
    <dbReference type="NCBI Taxonomy" id="1123269"/>
    <lineage>
        <taxon>Bacteria</taxon>
        <taxon>Pseudomonadati</taxon>
        <taxon>Pseudomonadota</taxon>
        <taxon>Alphaproteobacteria</taxon>
        <taxon>Sphingomonadales</taxon>
        <taxon>Sphingomonadaceae</taxon>
        <taxon>Sphingomonas</taxon>
    </lineage>
</organism>
<evidence type="ECO:0000313" key="7">
    <source>
        <dbReference type="Proteomes" id="UP000018851"/>
    </source>
</evidence>
<dbReference type="Gene3D" id="1.10.10.10">
    <property type="entry name" value="Winged helix-like DNA-binding domain superfamily/Winged helix DNA-binding domain"/>
    <property type="match status" value="1"/>
</dbReference>
<dbReference type="InterPro" id="IPR058163">
    <property type="entry name" value="LysR-type_TF_proteobact-type"/>
</dbReference>
<proteinExistence type="inferred from homology"/>
<evidence type="ECO:0000256" key="3">
    <source>
        <dbReference type="ARBA" id="ARBA00023125"/>
    </source>
</evidence>
<dbReference type="FunFam" id="1.10.10.10:FF:000001">
    <property type="entry name" value="LysR family transcriptional regulator"/>
    <property type="match status" value="1"/>
</dbReference>
<dbReference type="Proteomes" id="UP000018851">
    <property type="component" value="Chromosome"/>
</dbReference>
<dbReference type="GO" id="GO:0003700">
    <property type="term" value="F:DNA-binding transcription factor activity"/>
    <property type="evidence" value="ECO:0007669"/>
    <property type="project" value="InterPro"/>
</dbReference>
<reference evidence="6 7" key="1">
    <citation type="submission" date="2013-07" db="EMBL/GenBank/DDBJ databases">
        <title>Completed genome of Sphingomonas sanxanigenens NX02.</title>
        <authorList>
            <person name="Ma T."/>
            <person name="Huang H."/>
            <person name="Wu M."/>
            <person name="Li X."/>
            <person name="Li G."/>
        </authorList>
    </citation>
    <scope>NUCLEOTIDE SEQUENCE [LARGE SCALE GENOMIC DNA]</scope>
    <source>
        <strain evidence="6 7">NX02</strain>
    </source>
</reference>
<dbReference type="RefSeq" id="WP_039996823.1">
    <property type="nucleotide sequence ID" value="NZ_CP006644.1"/>
</dbReference>
<dbReference type="CDD" id="cd08422">
    <property type="entry name" value="PBP2_CrgA_like"/>
    <property type="match status" value="1"/>
</dbReference>
<sequence length="306" mass="32544">MLPDLEAWAIFARVAEAGSFAGAAAQTGLSTATVSKAVARLERRLGERLIHRTSRRLALTETGRVLVVRAQRILAEGEAAEAEASAASPIPQGLVRLAAPMSFGLAHVAPALPALFARHPLIRIDLRLDDRMIDPIAEGVDIVLRIGRLADSSLMARRLCDVRLLLVGAPRYFVDHGMPAHPADLAQHRCLIYANLPPVWHFTDAAGHEEEVRVEGPLIANNADAFDSALAAGLGLSLHPDFMIVDRLARGALVEAMPGWRAPHSALYLLTPPGGPRPARVQAVVDHLVAQLGGWSARPAGATGAA</sequence>
<dbReference type="HOGENOM" id="CLU_039613_16_2_5"/>